<evidence type="ECO:0000313" key="2">
    <source>
        <dbReference type="EMBL" id="VVV40903.1"/>
    </source>
</evidence>
<organism evidence="2">
    <name type="scientific">Nymphaea colorata</name>
    <name type="common">pocket water lily</name>
    <dbReference type="NCBI Taxonomy" id="210225"/>
    <lineage>
        <taxon>Eukaryota</taxon>
        <taxon>Viridiplantae</taxon>
        <taxon>Streptophyta</taxon>
        <taxon>Embryophyta</taxon>
        <taxon>Tracheophyta</taxon>
        <taxon>Spermatophyta</taxon>
        <taxon>Magnoliopsida</taxon>
        <taxon>Nymphaeales</taxon>
        <taxon>Nymphaeaceae</taxon>
        <taxon>Nymphaea</taxon>
    </lineage>
</organism>
<proteinExistence type="inferred from homology"/>
<evidence type="ECO:0000256" key="1">
    <source>
        <dbReference type="ARBA" id="ARBA00006974"/>
    </source>
</evidence>
<dbReference type="EMBL" id="LR721774">
    <property type="protein sequence ID" value="VVV40903.1"/>
    <property type="molecule type" value="Genomic_DNA"/>
</dbReference>
<dbReference type="InterPro" id="IPR003676">
    <property type="entry name" value="SAUR_fam"/>
</dbReference>
<reference evidence="2" key="1">
    <citation type="submission" date="2019-09" db="EMBL/GenBank/DDBJ databases">
        <authorList>
            <person name="Zhang L."/>
        </authorList>
    </citation>
    <scope>NUCLEOTIDE SEQUENCE</scope>
</reference>
<dbReference type="PANTHER" id="PTHR31374">
    <property type="entry name" value="AUXIN-INDUCED PROTEIN-LIKE-RELATED"/>
    <property type="match status" value="1"/>
</dbReference>
<sequence>MEGFVKKLFHFVTKKKTHFSRGTGVPPAHVPVAVGLDARASVLVMEARHLNHPLLKKLLQLSVEEFGYSYRGALRIACDVDLFHFLMKILNSRDSLLHCVELDDLFTKFSATRG</sequence>
<name>A0A5K0VLC5_9MAGN</name>
<accession>A0A5K0VLC5</accession>
<comment type="similarity">
    <text evidence="1">Belongs to the ARG7 family.</text>
</comment>
<dbReference type="AlphaFoldDB" id="A0A5K0VLC5"/>
<dbReference type="Pfam" id="PF02519">
    <property type="entry name" value="Auxin_inducible"/>
    <property type="match status" value="1"/>
</dbReference>
<gene>
    <name evidence="2" type="ORF">NYM_LOCUS923</name>
</gene>
<dbReference type="Gramene" id="NC1G0104620.1">
    <property type="protein sequence ID" value="NC1G0104620.1:cds"/>
    <property type="gene ID" value="NC1G0104620"/>
</dbReference>
<protein>
    <submittedName>
        <fullName evidence="2">Uncharacterized protein</fullName>
    </submittedName>
</protein>
<dbReference type="GO" id="GO:0009733">
    <property type="term" value="P:response to auxin"/>
    <property type="evidence" value="ECO:0007669"/>
    <property type="project" value="InterPro"/>
</dbReference>
<dbReference type="PANTHER" id="PTHR31374:SF216">
    <property type="entry name" value="SAUR-LIKE AUXIN-RESPONSIVE PROTEIN FAMILY"/>
    <property type="match status" value="1"/>
</dbReference>